<feature type="domain" description="Ig-like" evidence="7">
    <location>
        <begin position="15"/>
        <end position="105"/>
    </location>
</feature>
<dbReference type="AlphaFoldDB" id="A0A9D3QDF3"/>
<evidence type="ECO:0000259" key="7">
    <source>
        <dbReference type="PROSITE" id="PS50835"/>
    </source>
</evidence>
<dbReference type="Gene3D" id="2.60.40.10">
    <property type="entry name" value="Immunoglobulins"/>
    <property type="match status" value="2"/>
</dbReference>
<feature type="compositionally biased region" description="Polar residues" evidence="4">
    <location>
        <begin position="259"/>
        <end position="275"/>
    </location>
</feature>
<dbReference type="InterPro" id="IPR050671">
    <property type="entry name" value="CD300_family_receptors"/>
</dbReference>
<organism evidence="8 9">
    <name type="scientific">Megalops atlanticus</name>
    <name type="common">Tarpon</name>
    <name type="synonym">Clupea gigantea</name>
    <dbReference type="NCBI Taxonomy" id="7932"/>
    <lineage>
        <taxon>Eukaryota</taxon>
        <taxon>Metazoa</taxon>
        <taxon>Chordata</taxon>
        <taxon>Craniata</taxon>
        <taxon>Vertebrata</taxon>
        <taxon>Euteleostomi</taxon>
        <taxon>Actinopterygii</taxon>
        <taxon>Neopterygii</taxon>
        <taxon>Teleostei</taxon>
        <taxon>Elopiformes</taxon>
        <taxon>Megalopidae</taxon>
        <taxon>Megalops</taxon>
    </lineage>
</organism>
<feature type="signal peptide" evidence="6">
    <location>
        <begin position="1"/>
        <end position="19"/>
    </location>
</feature>
<evidence type="ECO:0000256" key="5">
    <source>
        <dbReference type="SAM" id="Phobius"/>
    </source>
</evidence>
<keyword evidence="9" id="KW-1185">Reference proteome</keyword>
<evidence type="ECO:0000256" key="2">
    <source>
        <dbReference type="ARBA" id="ARBA00022692"/>
    </source>
</evidence>
<evidence type="ECO:0000256" key="6">
    <source>
        <dbReference type="SAM" id="SignalP"/>
    </source>
</evidence>
<dbReference type="PANTHER" id="PTHR11860:SF87">
    <property type="entry name" value="CMRF35-LIKE MOLECULE 8"/>
    <property type="match status" value="1"/>
</dbReference>
<feature type="region of interest" description="Disordered" evidence="4">
    <location>
        <begin position="461"/>
        <end position="484"/>
    </location>
</feature>
<keyword evidence="6" id="KW-0732">Signal</keyword>
<dbReference type="Proteomes" id="UP001046870">
    <property type="component" value="Chromosome 2"/>
</dbReference>
<keyword evidence="5" id="KW-1133">Transmembrane helix</keyword>
<keyword evidence="2 5" id="KW-0812">Transmembrane</keyword>
<dbReference type="Pfam" id="PF07686">
    <property type="entry name" value="V-set"/>
    <property type="match status" value="1"/>
</dbReference>
<evidence type="ECO:0000256" key="1">
    <source>
        <dbReference type="ARBA" id="ARBA00004370"/>
    </source>
</evidence>
<dbReference type="InterPro" id="IPR013106">
    <property type="entry name" value="Ig_V-set"/>
</dbReference>
<feature type="transmembrane region" description="Helical" evidence="5">
    <location>
        <begin position="412"/>
        <end position="434"/>
    </location>
</feature>
<feature type="compositionally biased region" description="Polar residues" evidence="4">
    <location>
        <begin position="473"/>
        <end position="484"/>
    </location>
</feature>
<dbReference type="EMBL" id="JAFDVH010000002">
    <property type="protein sequence ID" value="KAG7488454.1"/>
    <property type="molecule type" value="Genomic_DNA"/>
</dbReference>
<dbReference type="CDD" id="cd05716">
    <property type="entry name" value="IgV_pIgR_like"/>
    <property type="match status" value="1"/>
</dbReference>
<sequence length="484" mass="51879">MAPLLFLLLFFSGLPGFHSVKTVSKVTVQRGGSVTIPCHYDQKYKDYVKYWCRGYSWPTCIVIVRTDSTRSRGDVSIKDDPSQQVFTVTMRNLQERDSNKYWCAVKIKGFGTPDDKAPLFLAVTTGSPGLSVLNNTVVGEEGGSVSIQCLYSDSLRDRGKRWCRSGDWSSCLTAGGIGTSQHASVLISDDRRGEFNVTVRGLERKDTGWYWCIAGDTQVPVHISVVEPTGTQRAISSMSPPTTPQTTVFTFMTTSPSTGVSTDSIASQTTTESVQPATLSTLRPTAPPTAPTATLTTAPTASSAATKSPLTTVPSALTETPATTTYSTLTGTPPKTSFTLMTSPTMSSSLTKTPPTTSSALTTKTLPSTLSTTATSTPAPDVPTSSTSLSLTRVNSAVKVDTQSQTSHSLHLWQVLSIACGVLLLSVTVAVVSWKTCRQRRKAYRRWETDEMETHLALQADSGADLTGPADTVLSSTPQGEHLF</sequence>
<dbReference type="GO" id="GO:0005886">
    <property type="term" value="C:plasma membrane"/>
    <property type="evidence" value="ECO:0007669"/>
    <property type="project" value="TreeGrafter"/>
</dbReference>
<proteinExistence type="predicted"/>
<dbReference type="InterPro" id="IPR003599">
    <property type="entry name" value="Ig_sub"/>
</dbReference>
<dbReference type="PROSITE" id="PS50835">
    <property type="entry name" value="IG_LIKE"/>
    <property type="match status" value="2"/>
</dbReference>
<dbReference type="InterPro" id="IPR007110">
    <property type="entry name" value="Ig-like_dom"/>
</dbReference>
<feature type="domain" description="Ig-like" evidence="7">
    <location>
        <begin position="128"/>
        <end position="224"/>
    </location>
</feature>
<dbReference type="PANTHER" id="PTHR11860">
    <property type="entry name" value="POLYMERIC-IMMUNOGLOBULIN RECEPTOR"/>
    <property type="match status" value="1"/>
</dbReference>
<evidence type="ECO:0000256" key="4">
    <source>
        <dbReference type="SAM" id="MobiDB-lite"/>
    </source>
</evidence>
<keyword evidence="3 5" id="KW-0472">Membrane</keyword>
<dbReference type="SUPFAM" id="SSF48726">
    <property type="entry name" value="Immunoglobulin"/>
    <property type="match status" value="2"/>
</dbReference>
<dbReference type="GO" id="GO:0004888">
    <property type="term" value="F:transmembrane signaling receptor activity"/>
    <property type="evidence" value="ECO:0007669"/>
    <property type="project" value="TreeGrafter"/>
</dbReference>
<feature type="chain" id="PRO_5039622530" description="Ig-like domain-containing protein" evidence="6">
    <location>
        <begin position="20"/>
        <end position="484"/>
    </location>
</feature>
<feature type="region of interest" description="Disordered" evidence="4">
    <location>
        <begin position="257"/>
        <end position="388"/>
    </location>
</feature>
<dbReference type="SMART" id="SM00409">
    <property type="entry name" value="IG"/>
    <property type="match status" value="2"/>
</dbReference>
<feature type="compositionally biased region" description="Low complexity" evidence="4">
    <location>
        <begin position="291"/>
        <end position="388"/>
    </location>
</feature>
<reference evidence="8" key="1">
    <citation type="submission" date="2021-01" db="EMBL/GenBank/DDBJ databases">
        <authorList>
            <person name="Zahm M."/>
            <person name="Roques C."/>
            <person name="Cabau C."/>
            <person name="Klopp C."/>
            <person name="Donnadieu C."/>
            <person name="Jouanno E."/>
            <person name="Lampietro C."/>
            <person name="Louis A."/>
            <person name="Herpin A."/>
            <person name="Echchiki A."/>
            <person name="Berthelot C."/>
            <person name="Parey E."/>
            <person name="Roest-Crollius H."/>
            <person name="Braasch I."/>
            <person name="Postlethwait J."/>
            <person name="Bobe J."/>
            <person name="Montfort J."/>
            <person name="Bouchez O."/>
            <person name="Begum T."/>
            <person name="Mejri S."/>
            <person name="Adams A."/>
            <person name="Chen W.-J."/>
            <person name="Guiguen Y."/>
        </authorList>
    </citation>
    <scope>NUCLEOTIDE SEQUENCE</scope>
    <source>
        <strain evidence="8">YG-15Mar2019-1</strain>
        <tissue evidence="8">Brain</tissue>
    </source>
</reference>
<protein>
    <recommendedName>
        <fullName evidence="7">Ig-like domain-containing protein</fullName>
    </recommendedName>
</protein>
<dbReference type="InterPro" id="IPR036179">
    <property type="entry name" value="Ig-like_dom_sf"/>
</dbReference>
<evidence type="ECO:0000256" key="3">
    <source>
        <dbReference type="ARBA" id="ARBA00023136"/>
    </source>
</evidence>
<accession>A0A9D3QDF3</accession>
<dbReference type="InterPro" id="IPR013783">
    <property type="entry name" value="Ig-like_fold"/>
</dbReference>
<comment type="caution">
    <text evidence="8">The sequence shown here is derived from an EMBL/GenBank/DDBJ whole genome shotgun (WGS) entry which is preliminary data.</text>
</comment>
<gene>
    <name evidence="8" type="ORF">MATL_G00032770</name>
</gene>
<evidence type="ECO:0000313" key="8">
    <source>
        <dbReference type="EMBL" id="KAG7488454.1"/>
    </source>
</evidence>
<dbReference type="OrthoDB" id="8920197at2759"/>
<evidence type="ECO:0000313" key="9">
    <source>
        <dbReference type="Proteomes" id="UP001046870"/>
    </source>
</evidence>
<comment type="subcellular location">
    <subcellularLocation>
        <location evidence="1">Membrane</location>
    </subcellularLocation>
</comment>
<name>A0A9D3QDF3_MEGAT</name>